<accession>A0AAE9J8Y8</accession>
<keyword evidence="2" id="KW-1185">Reference proteome</keyword>
<dbReference type="EMBL" id="CP092621">
    <property type="protein sequence ID" value="UMM18716.1"/>
    <property type="molecule type" value="Genomic_DNA"/>
</dbReference>
<reference evidence="1 2" key="1">
    <citation type="submission" date="2022-04" db="EMBL/GenBank/DDBJ databases">
        <title>Chromosome-level reference genomes for two strains of Caenorhabditis briggsae: an improved platform for comparative genomics.</title>
        <authorList>
            <person name="Stevens L."/>
            <person name="Andersen E."/>
        </authorList>
    </citation>
    <scope>NUCLEOTIDE SEQUENCE [LARGE SCALE GENOMIC DNA]</scope>
    <source>
        <strain evidence="1">VX34</strain>
        <tissue evidence="1">Whole-organism</tissue>
    </source>
</reference>
<dbReference type="Proteomes" id="UP000829354">
    <property type="component" value="Chromosome II"/>
</dbReference>
<dbReference type="AlphaFoldDB" id="A0AAE9J8Y8"/>
<sequence length="320" mass="35506">MFAKLHQLINTTVIPVKSEKDEVAAIIGGWDNCDILDLNLLKFHENTLDSLTYSEDGGVAHSKVRGAADALAAIPTLLKAITDGITKLDGRHRVMEIFGDFAFLVLSLKNYKEKSPLRDDDVANLSKLFSKSQSYRTGNRVAMMLKELAHASMEPVLLSIWKDLRTDVTTKAFKEGSDSVLRVLNLITSAGYSSEGKFKTSWTHLNQILKPEISIFDDVTHFLDIFKNLTGAFDEYTQVLTMVKNLTESKGYKTAINGVETVKNLEKAVVINTVTPTPPKQGYSTYKVDRTTFGNAITRVVQKINGPNSAFTNVPCIQIR</sequence>
<name>A0AAE9J8Y8_CAEBR</name>
<organism evidence="1 2">
    <name type="scientific">Caenorhabditis briggsae</name>
    <dbReference type="NCBI Taxonomy" id="6238"/>
    <lineage>
        <taxon>Eukaryota</taxon>
        <taxon>Metazoa</taxon>
        <taxon>Ecdysozoa</taxon>
        <taxon>Nematoda</taxon>
        <taxon>Chromadorea</taxon>
        <taxon>Rhabditida</taxon>
        <taxon>Rhabditina</taxon>
        <taxon>Rhabditomorpha</taxon>
        <taxon>Rhabditoidea</taxon>
        <taxon>Rhabditidae</taxon>
        <taxon>Peloderinae</taxon>
        <taxon>Caenorhabditis</taxon>
    </lineage>
</organism>
<proteinExistence type="predicted"/>
<gene>
    <name evidence="1" type="ORF">L5515_014649</name>
</gene>
<protein>
    <submittedName>
        <fullName evidence="1">Uncharacterized protein</fullName>
    </submittedName>
</protein>
<evidence type="ECO:0000313" key="1">
    <source>
        <dbReference type="EMBL" id="UMM18716.1"/>
    </source>
</evidence>
<evidence type="ECO:0000313" key="2">
    <source>
        <dbReference type="Proteomes" id="UP000829354"/>
    </source>
</evidence>